<comment type="caution">
    <text evidence="2">The sequence shown here is derived from an EMBL/GenBank/DDBJ whole genome shotgun (WGS) entry which is preliminary data.</text>
</comment>
<accession>A0ABX0S4G8</accession>
<proteinExistence type="predicted"/>
<protein>
    <submittedName>
        <fullName evidence="2">YEATS2 protein</fullName>
    </submittedName>
</protein>
<dbReference type="EMBL" id="PGGH01146435">
    <property type="protein sequence ID" value="NIG60009.1"/>
    <property type="molecule type" value="Genomic_DNA"/>
</dbReference>
<evidence type="ECO:0000313" key="2">
    <source>
        <dbReference type="EMBL" id="NIG60009.1"/>
    </source>
</evidence>
<organism evidence="2 3">
    <name type="scientific">Pontoporia blainvillei</name>
    <name type="common">Franciscana</name>
    <name type="synonym">Delphinus blainvillei</name>
    <dbReference type="NCBI Taxonomy" id="48723"/>
    <lineage>
        <taxon>Eukaryota</taxon>
        <taxon>Metazoa</taxon>
        <taxon>Chordata</taxon>
        <taxon>Craniata</taxon>
        <taxon>Vertebrata</taxon>
        <taxon>Euteleostomi</taxon>
        <taxon>Mammalia</taxon>
        <taxon>Eutheria</taxon>
        <taxon>Laurasiatheria</taxon>
        <taxon>Artiodactyla</taxon>
        <taxon>Whippomorpha</taxon>
        <taxon>Cetacea</taxon>
        <taxon>Odontoceti</taxon>
        <taxon>Pontoporiidae</taxon>
        <taxon>Pontoporia</taxon>
    </lineage>
</organism>
<feature type="domain" description="YEATS" evidence="1">
    <location>
        <begin position="2"/>
        <end position="45"/>
    </location>
</feature>
<name>A0ABX0S4G8_PONBL</name>
<sequence>MTMRKVLQEILEKNPRFHHLTPLKTKHIAHWCRCHGYTPPDPESLRSDGDSIEDVLTQIDSEPGYRSLGDGKSLSFVTTAVIRLITSHLECPSSFSSADNLCRKLEDLQQFQKREPENEEEVDILNLSEPLKINIKKEQDEKQEEMKFYLPPTPGSEFIGDVTQKIGITLQPVALHRNVYASVVEDMILKATEQLVSDILRQALAVGYQAASHNRIPKEITVSNIHQAICNTPFLDFLTNKHMGILNEDQ</sequence>
<dbReference type="InterPro" id="IPR005033">
    <property type="entry name" value="YEATS"/>
</dbReference>
<dbReference type="PANTHER" id="PTHR23195">
    <property type="entry name" value="YEATS DOMAIN"/>
    <property type="match status" value="1"/>
</dbReference>
<evidence type="ECO:0000313" key="3">
    <source>
        <dbReference type="Proteomes" id="UP001165941"/>
    </source>
</evidence>
<keyword evidence="3" id="KW-1185">Reference proteome</keyword>
<gene>
    <name evidence="2" type="ORF">BU61_3660</name>
</gene>
<dbReference type="Pfam" id="PF22951">
    <property type="entry name" value="3HBD"/>
    <property type="match status" value="1"/>
</dbReference>
<evidence type="ECO:0000259" key="1">
    <source>
        <dbReference type="Pfam" id="PF22951"/>
    </source>
</evidence>
<dbReference type="Proteomes" id="UP001165941">
    <property type="component" value="Unassembled WGS sequence"/>
</dbReference>
<dbReference type="InterPro" id="IPR055127">
    <property type="entry name" value="YEATS2_3HBD"/>
</dbReference>
<reference evidence="2" key="1">
    <citation type="submission" date="2018-05" db="EMBL/GenBank/DDBJ databases">
        <authorList>
            <person name="Pedro S.L.S."/>
            <person name="Freitas R.C."/>
            <person name="Barreto A.S."/>
            <person name="Lima A.O.S."/>
        </authorList>
    </citation>
    <scope>NUCLEOTIDE SEQUENCE</scope>
    <source>
        <strain evidence="2">BP203</strain>
        <tissue evidence="2">Muscle</tissue>
    </source>
</reference>